<sequence length="426" mass="48651">MVASSSQIEEGLKRDEKTEIKKEKRPRKRGKGLKKHLNDDFERQSVCDCDKRGDRERVVYFREEIEGVRYVGMEQQKKKWIEVYCGLGSAVAKEYDNLVGSKYDEEGNYVKFDPRPQFANKKGVAADFLGDGSENINCEMQKMNQVDHLSGVNLDDFDGEEDYYEDEDSDSEYASIQRPALYVTGEPDFDSGPPQDGLEYLRRVRWEAKRIPKVKIAKVERKVLNKEQTDYMPNIPDIAACPQHLMPSKEWENVFLADFSKLRLALSEVESSASTFSEQIESIPLARSIIDNAIQENLDFCQADDGTMEIQENPDVNQTEDKTICDWPSLQTIIEMEPRARVTMLRKRITSMEQMSYLGRPDCAWLFALCAAIDTPLDGDTSASLRCLLRKCATLRAEKTSLDDEVIMLNILATISGKYFGQLETN</sequence>
<organism evidence="1 2">
    <name type="scientific">Smallanthus sonchifolius</name>
    <dbReference type="NCBI Taxonomy" id="185202"/>
    <lineage>
        <taxon>Eukaryota</taxon>
        <taxon>Viridiplantae</taxon>
        <taxon>Streptophyta</taxon>
        <taxon>Embryophyta</taxon>
        <taxon>Tracheophyta</taxon>
        <taxon>Spermatophyta</taxon>
        <taxon>Magnoliopsida</taxon>
        <taxon>eudicotyledons</taxon>
        <taxon>Gunneridae</taxon>
        <taxon>Pentapetalae</taxon>
        <taxon>asterids</taxon>
        <taxon>campanulids</taxon>
        <taxon>Asterales</taxon>
        <taxon>Asteraceae</taxon>
        <taxon>Asteroideae</taxon>
        <taxon>Heliantheae alliance</taxon>
        <taxon>Millerieae</taxon>
        <taxon>Smallanthus</taxon>
    </lineage>
</organism>
<gene>
    <name evidence="1" type="ORF">L1987_10570</name>
</gene>
<reference evidence="2" key="1">
    <citation type="journal article" date="2022" name="Mol. Ecol. Resour.">
        <title>The genomes of chicory, endive, great burdock and yacon provide insights into Asteraceae palaeo-polyploidization history and plant inulin production.</title>
        <authorList>
            <person name="Fan W."/>
            <person name="Wang S."/>
            <person name="Wang H."/>
            <person name="Wang A."/>
            <person name="Jiang F."/>
            <person name="Liu H."/>
            <person name="Zhao H."/>
            <person name="Xu D."/>
            <person name="Zhang Y."/>
        </authorList>
    </citation>
    <scope>NUCLEOTIDE SEQUENCE [LARGE SCALE GENOMIC DNA]</scope>
    <source>
        <strain evidence="2">cv. Yunnan</strain>
    </source>
</reference>
<proteinExistence type="predicted"/>
<protein>
    <submittedName>
        <fullName evidence="1">Uncharacterized protein</fullName>
    </submittedName>
</protein>
<evidence type="ECO:0000313" key="1">
    <source>
        <dbReference type="EMBL" id="KAI3822967.1"/>
    </source>
</evidence>
<evidence type="ECO:0000313" key="2">
    <source>
        <dbReference type="Proteomes" id="UP001056120"/>
    </source>
</evidence>
<dbReference type="Proteomes" id="UP001056120">
    <property type="component" value="Linkage Group LG03"/>
</dbReference>
<name>A0ACB9JSH6_9ASTR</name>
<comment type="caution">
    <text evidence="1">The sequence shown here is derived from an EMBL/GenBank/DDBJ whole genome shotgun (WGS) entry which is preliminary data.</text>
</comment>
<keyword evidence="2" id="KW-1185">Reference proteome</keyword>
<accession>A0ACB9JSH6</accession>
<reference evidence="1 2" key="2">
    <citation type="journal article" date="2022" name="Mol. Ecol. Resour.">
        <title>The genomes of chicory, endive, great burdock and yacon provide insights into Asteraceae paleo-polyploidization history and plant inulin production.</title>
        <authorList>
            <person name="Fan W."/>
            <person name="Wang S."/>
            <person name="Wang H."/>
            <person name="Wang A."/>
            <person name="Jiang F."/>
            <person name="Liu H."/>
            <person name="Zhao H."/>
            <person name="Xu D."/>
            <person name="Zhang Y."/>
        </authorList>
    </citation>
    <scope>NUCLEOTIDE SEQUENCE [LARGE SCALE GENOMIC DNA]</scope>
    <source>
        <strain evidence="2">cv. Yunnan</strain>
        <tissue evidence="1">Leaves</tissue>
    </source>
</reference>
<dbReference type="EMBL" id="CM042020">
    <property type="protein sequence ID" value="KAI3822967.1"/>
    <property type="molecule type" value="Genomic_DNA"/>
</dbReference>